<evidence type="ECO:0000256" key="10">
    <source>
        <dbReference type="ARBA" id="ARBA00023002"/>
    </source>
</evidence>
<dbReference type="GO" id="GO:0005506">
    <property type="term" value="F:iron ion binding"/>
    <property type="evidence" value="ECO:0007669"/>
    <property type="project" value="InterPro"/>
</dbReference>
<dbReference type="InterPro" id="IPR044862">
    <property type="entry name" value="Pro_4_hyd_alph_FE2OG_OXY"/>
</dbReference>
<keyword evidence="12" id="KW-0325">Glycoprotein</keyword>
<dbReference type="InterPro" id="IPR006620">
    <property type="entry name" value="Pro_4_hyd_alph"/>
</dbReference>
<sequence>MIDALFRAAVAVYYSRTAKTSVFSASIDNLWYRRQYYVAHPKNNNNNTRSAITTNDRKIDQSIRFSRCHSLVLITRSFLVVFPPSTYIISDSVILLLRHPVTDSRVQYITSQLSPGSRPAHVHPLRWHQTLFGTSPQSESSTPRICGMPPIWVALPLCLALCTPLQGEVYTALSELEELLDTESVLLKTLHQYITDQEHRIAVLKKHALDYEKEHSIAARDVTNYLSNPINDYLLVKRLTSDWHKTEKLMQDPYYETAMKNLTQYRELLKFPTDEDLTGAATALIRLQDTYKLDTASVARGELNGIQYSTQLSAGDCFELGRQSYNGYDFYHTELWMNEALKRHEQERSNVTVRWEILEYLAYSTFMQGNLKKALDLTIELLAILPNHERALGNLAYYEAAIKNGTTEIDKSEQSPKVITATLDPEERERYHMLCRNENLMSVQISSQLRCRYTNNNGNPYLLIAPLKEEEAYFSPRIILYRDVLYDNEIEVIKRMAQPRLKRATVQNYKTGELEFADYRISKSAWLKEHEDVVVANVAKRVEVMTGLTTETAEELQVVNYGVGGHYDPHYDFARSEETNAFKSLGTGNRIATVLFYMSDVAQGGATVFPWLGVALQPVKGTAAVWFNLYPSGNGDLRTRHAACPVLQGSKWVCNKWLHEVGQEFRRPCDPKENIQETISR</sequence>
<comment type="function">
    <text evidence="2">Catalyzes the post-translational formation of 4-hydroxyproline in -Xaa-Pro-Gly- sequences in collagens and other proteins.</text>
</comment>
<evidence type="ECO:0000256" key="2">
    <source>
        <dbReference type="ARBA" id="ARBA00002035"/>
    </source>
</evidence>
<name>A0A2S2NGL4_SCHGA</name>
<evidence type="ECO:0000256" key="5">
    <source>
        <dbReference type="ARBA" id="ARBA00012269"/>
    </source>
</evidence>
<proteinExistence type="inferred from homology"/>
<comment type="similarity">
    <text evidence="4">Belongs to the P4HA family.</text>
</comment>
<dbReference type="InterPro" id="IPR013547">
    <property type="entry name" value="P4H_N"/>
</dbReference>
<evidence type="ECO:0000313" key="14">
    <source>
        <dbReference type="EMBL" id="MBY16310.1"/>
    </source>
</evidence>
<keyword evidence="11" id="KW-0408">Iron</keyword>
<dbReference type="Gene3D" id="2.60.120.620">
    <property type="entry name" value="q2cbj1_9rhob like domain"/>
    <property type="match status" value="1"/>
</dbReference>
<accession>A0A2S2NGL4</accession>
<dbReference type="InterPro" id="IPR005123">
    <property type="entry name" value="Oxoglu/Fe-dep_dioxygenase_dom"/>
</dbReference>
<dbReference type="PANTHER" id="PTHR10869">
    <property type="entry name" value="PROLYL 4-HYDROXYLASE ALPHA SUBUNIT"/>
    <property type="match status" value="1"/>
</dbReference>
<dbReference type="FunFam" id="2.60.120.620:FF:000001">
    <property type="entry name" value="Prolyl 4-hydroxylase subunit alpha 2"/>
    <property type="match status" value="1"/>
</dbReference>
<dbReference type="InterPro" id="IPR059068">
    <property type="entry name" value="TPR_P4H"/>
</dbReference>
<keyword evidence="8" id="KW-0847">Vitamin C</keyword>
<dbReference type="SMART" id="SM00702">
    <property type="entry name" value="P4Hc"/>
    <property type="match status" value="1"/>
</dbReference>
<protein>
    <recommendedName>
        <fullName evidence="5">procollagen-proline 4-dioxygenase</fullName>
        <ecNumber evidence="5">1.14.11.2</ecNumber>
    </recommendedName>
</protein>
<evidence type="ECO:0000256" key="11">
    <source>
        <dbReference type="ARBA" id="ARBA00023004"/>
    </source>
</evidence>
<dbReference type="EMBL" id="GGMR01003691">
    <property type="protein sequence ID" value="MBY16310.1"/>
    <property type="molecule type" value="Transcribed_RNA"/>
</dbReference>
<dbReference type="PROSITE" id="PS51471">
    <property type="entry name" value="FE2OG_OXY"/>
    <property type="match status" value="1"/>
</dbReference>
<dbReference type="Gene3D" id="6.10.140.1460">
    <property type="match status" value="1"/>
</dbReference>
<evidence type="ECO:0000256" key="1">
    <source>
        <dbReference type="ARBA" id="ARBA00001961"/>
    </source>
</evidence>
<keyword evidence="7" id="KW-0256">Endoplasmic reticulum</keyword>
<comment type="subcellular location">
    <subcellularLocation>
        <location evidence="3">Endoplasmic reticulum lumen</location>
    </subcellularLocation>
</comment>
<dbReference type="GO" id="GO:0004656">
    <property type="term" value="F:procollagen-proline 4-dioxygenase activity"/>
    <property type="evidence" value="ECO:0007669"/>
    <property type="project" value="UniProtKB-EC"/>
</dbReference>
<comment type="cofactor">
    <cofactor evidence="1">
        <name>L-ascorbate</name>
        <dbReference type="ChEBI" id="CHEBI:38290"/>
    </cofactor>
</comment>
<keyword evidence="6" id="KW-0479">Metal-binding</keyword>
<evidence type="ECO:0000256" key="9">
    <source>
        <dbReference type="ARBA" id="ARBA00022964"/>
    </source>
</evidence>
<dbReference type="InterPro" id="IPR011990">
    <property type="entry name" value="TPR-like_helical_dom_sf"/>
</dbReference>
<organism evidence="14">
    <name type="scientific">Schizaphis graminum</name>
    <name type="common">Green bug aphid</name>
    <dbReference type="NCBI Taxonomy" id="13262"/>
    <lineage>
        <taxon>Eukaryota</taxon>
        <taxon>Metazoa</taxon>
        <taxon>Ecdysozoa</taxon>
        <taxon>Arthropoda</taxon>
        <taxon>Hexapoda</taxon>
        <taxon>Insecta</taxon>
        <taxon>Pterygota</taxon>
        <taxon>Neoptera</taxon>
        <taxon>Paraneoptera</taxon>
        <taxon>Hemiptera</taxon>
        <taxon>Sternorrhyncha</taxon>
        <taxon>Aphidomorpha</taxon>
        <taxon>Aphidoidea</taxon>
        <taxon>Aphididae</taxon>
        <taxon>Aphidini</taxon>
        <taxon>Schizaphis</taxon>
    </lineage>
</organism>
<reference evidence="14" key="1">
    <citation type="submission" date="2018-04" db="EMBL/GenBank/DDBJ databases">
        <title>Transcriptome of Schizaphis graminum biotype I.</title>
        <authorList>
            <person name="Scully E.D."/>
            <person name="Geib S.M."/>
            <person name="Palmer N.A."/>
            <person name="Koch K."/>
            <person name="Bradshaw J."/>
            <person name="Heng-Moss T."/>
            <person name="Sarath G."/>
        </authorList>
    </citation>
    <scope>NUCLEOTIDE SEQUENCE</scope>
</reference>
<dbReference type="Pfam" id="PF23558">
    <property type="entry name" value="TPR_P4H"/>
    <property type="match status" value="1"/>
</dbReference>
<feature type="domain" description="Fe2OG dioxygenase" evidence="13">
    <location>
        <begin position="552"/>
        <end position="660"/>
    </location>
</feature>
<evidence type="ECO:0000256" key="3">
    <source>
        <dbReference type="ARBA" id="ARBA00004319"/>
    </source>
</evidence>
<dbReference type="SUPFAM" id="SSF48452">
    <property type="entry name" value="TPR-like"/>
    <property type="match status" value="1"/>
</dbReference>
<evidence type="ECO:0000256" key="8">
    <source>
        <dbReference type="ARBA" id="ARBA00022896"/>
    </source>
</evidence>
<dbReference type="Pfam" id="PF13640">
    <property type="entry name" value="2OG-FeII_Oxy_3"/>
    <property type="match status" value="1"/>
</dbReference>
<keyword evidence="9" id="KW-0223">Dioxygenase</keyword>
<evidence type="ECO:0000256" key="4">
    <source>
        <dbReference type="ARBA" id="ARBA00006511"/>
    </source>
</evidence>
<dbReference type="FunFam" id="1.25.40.10:FF:000006">
    <property type="entry name" value="Prolyl 4-hydroxylase subunit alpha 2"/>
    <property type="match status" value="1"/>
</dbReference>
<evidence type="ECO:0000256" key="6">
    <source>
        <dbReference type="ARBA" id="ARBA00022723"/>
    </source>
</evidence>
<keyword evidence="10" id="KW-0560">Oxidoreductase</keyword>
<gene>
    <name evidence="14" type="primary">phy-2</name>
    <name evidence="14" type="ORF">g.166768</name>
</gene>
<evidence type="ECO:0000256" key="7">
    <source>
        <dbReference type="ARBA" id="ARBA00022824"/>
    </source>
</evidence>
<dbReference type="InterPro" id="IPR045054">
    <property type="entry name" value="P4HA-like"/>
</dbReference>
<dbReference type="AlphaFoldDB" id="A0A2S2NGL4"/>
<dbReference type="GO" id="GO:0031418">
    <property type="term" value="F:L-ascorbic acid binding"/>
    <property type="evidence" value="ECO:0007669"/>
    <property type="project" value="UniProtKB-KW"/>
</dbReference>
<evidence type="ECO:0000256" key="12">
    <source>
        <dbReference type="ARBA" id="ARBA00023180"/>
    </source>
</evidence>
<dbReference type="Gene3D" id="1.25.40.10">
    <property type="entry name" value="Tetratricopeptide repeat domain"/>
    <property type="match status" value="1"/>
</dbReference>
<dbReference type="GO" id="GO:0005788">
    <property type="term" value="C:endoplasmic reticulum lumen"/>
    <property type="evidence" value="ECO:0007669"/>
    <property type="project" value="UniProtKB-SubCell"/>
</dbReference>
<evidence type="ECO:0000259" key="13">
    <source>
        <dbReference type="PROSITE" id="PS51471"/>
    </source>
</evidence>
<dbReference type="Pfam" id="PF08336">
    <property type="entry name" value="P4Ha_N"/>
    <property type="match status" value="1"/>
</dbReference>
<dbReference type="PANTHER" id="PTHR10869:SF244">
    <property type="entry name" value="PROLYL 4-HYDROXYLASE SUBUNIT ALPHA-2"/>
    <property type="match status" value="1"/>
</dbReference>
<dbReference type="EC" id="1.14.11.2" evidence="5"/>